<evidence type="ECO:0000313" key="8">
    <source>
        <dbReference type="EMBL" id="QBP09253.1"/>
    </source>
</evidence>
<evidence type="ECO:0000313" key="9">
    <source>
        <dbReference type="Proteomes" id="UP000253772"/>
    </source>
</evidence>
<dbReference type="PANTHER" id="PTHR34873:SF3">
    <property type="entry name" value="ADDICTION MODULE TOXIN, HICA FAMILY"/>
    <property type="match status" value="1"/>
</dbReference>
<reference evidence="8 9" key="1">
    <citation type="submission" date="2019-03" db="EMBL/GenBank/DDBJ databases">
        <title>Comparative insights into the high quality Complete genome sequence of highly metal resistant Cupriavidus metallidurans strain BS1 isolated from a gold-copper mine.</title>
        <authorList>
            <person name="Mazhar H.S."/>
            <person name="Rensing C."/>
        </authorList>
    </citation>
    <scope>NUCLEOTIDE SEQUENCE [LARGE SCALE GENOMIC DNA]</scope>
    <source>
        <strain evidence="8 9">BS1</strain>
    </source>
</reference>
<dbReference type="AlphaFoldDB" id="A0A2L0WZI7"/>
<comment type="similarity">
    <text evidence="1">Belongs to the HicA mRNA interferase family.</text>
</comment>
<evidence type="ECO:0000256" key="3">
    <source>
        <dbReference type="ARBA" id="ARBA00022722"/>
    </source>
</evidence>
<name>A0A2L0WZI7_9BURK</name>
<dbReference type="GO" id="GO:0003729">
    <property type="term" value="F:mRNA binding"/>
    <property type="evidence" value="ECO:0007669"/>
    <property type="project" value="InterPro"/>
</dbReference>
<evidence type="ECO:0000256" key="2">
    <source>
        <dbReference type="ARBA" id="ARBA00022649"/>
    </source>
</evidence>
<dbReference type="InterPro" id="IPR038570">
    <property type="entry name" value="HicA_sf"/>
</dbReference>
<dbReference type="InterPro" id="IPR012933">
    <property type="entry name" value="HicA_mRNA_interferase"/>
</dbReference>
<keyword evidence="3" id="KW-0540">Nuclease</keyword>
<dbReference type="GO" id="GO:0016787">
    <property type="term" value="F:hydrolase activity"/>
    <property type="evidence" value="ECO:0007669"/>
    <property type="project" value="UniProtKB-KW"/>
</dbReference>
<evidence type="ECO:0000256" key="6">
    <source>
        <dbReference type="ARBA" id="ARBA00022884"/>
    </source>
</evidence>
<evidence type="ECO:0000256" key="7">
    <source>
        <dbReference type="ARBA" id="ARBA00023016"/>
    </source>
</evidence>
<dbReference type="OMA" id="HHHFTHP"/>
<protein>
    <submittedName>
        <fullName evidence="8">Type II toxin-antitoxin system HicA family toxin</fullName>
    </submittedName>
</protein>
<evidence type="ECO:0000256" key="1">
    <source>
        <dbReference type="ARBA" id="ARBA00006620"/>
    </source>
</evidence>
<proteinExistence type="inferred from homology"/>
<keyword evidence="4" id="KW-0255">Endonuclease</keyword>
<organism evidence="8 9">
    <name type="scientific">Cupriavidus metallidurans</name>
    <dbReference type="NCBI Taxonomy" id="119219"/>
    <lineage>
        <taxon>Bacteria</taxon>
        <taxon>Pseudomonadati</taxon>
        <taxon>Pseudomonadota</taxon>
        <taxon>Betaproteobacteria</taxon>
        <taxon>Burkholderiales</taxon>
        <taxon>Burkholderiaceae</taxon>
        <taxon>Cupriavidus</taxon>
    </lineage>
</organism>
<dbReference type="EMBL" id="CP037900">
    <property type="protein sequence ID" value="QBP09253.1"/>
    <property type="molecule type" value="Genomic_DNA"/>
</dbReference>
<dbReference type="Gene3D" id="3.30.920.30">
    <property type="entry name" value="Hypothetical protein"/>
    <property type="match status" value="1"/>
</dbReference>
<dbReference type="SUPFAM" id="SSF54786">
    <property type="entry name" value="YcfA/nrd intein domain"/>
    <property type="match status" value="1"/>
</dbReference>
<sequence>MHSSTLIRLLEQKGWKLVRTHGSHFTFKHPRHMLIVTVPHPKKDLPTGTVRNILRTAGL</sequence>
<evidence type="ECO:0000256" key="4">
    <source>
        <dbReference type="ARBA" id="ARBA00022759"/>
    </source>
</evidence>
<evidence type="ECO:0000256" key="5">
    <source>
        <dbReference type="ARBA" id="ARBA00022801"/>
    </source>
</evidence>
<accession>A0A2L0WZI7</accession>
<keyword evidence="6" id="KW-0694">RNA-binding</keyword>
<keyword evidence="7" id="KW-0346">Stress response</keyword>
<gene>
    <name evidence="8" type="ORF">DDF84_005480</name>
</gene>
<dbReference type="RefSeq" id="WP_011515865.1">
    <property type="nucleotide sequence ID" value="NZ_CP026544.1"/>
</dbReference>
<keyword evidence="5" id="KW-0378">Hydrolase</keyword>
<keyword evidence="2" id="KW-1277">Toxin-antitoxin system</keyword>
<dbReference type="PANTHER" id="PTHR34873">
    <property type="entry name" value="SSR1766 PROTEIN"/>
    <property type="match status" value="1"/>
</dbReference>
<dbReference type="Proteomes" id="UP000253772">
    <property type="component" value="Chromosome c1"/>
</dbReference>
<dbReference type="OrthoDB" id="9811409at2"/>
<dbReference type="GO" id="GO:0004519">
    <property type="term" value="F:endonuclease activity"/>
    <property type="evidence" value="ECO:0007669"/>
    <property type="project" value="UniProtKB-KW"/>
</dbReference>
<dbReference type="Pfam" id="PF07927">
    <property type="entry name" value="HicA_toxin"/>
    <property type="match status" value="1"/>
</dbReference>